<dbReference type="EMBL" id="LT591897">
    <property type="protein sequence ID" value="SBQ19156.1"/>
    <property type="molecule type" value="Genomic_DNA"/>
</dbReference>
<feature type="region of interest" description="Disordered" evidence="1">
    <location>
        <begin position="1"/>
        <end position="45"/>
    </location>
</feature>
<dbReference type="EMBL" id="UGRI01000001">
    <property type="protein sequence ID" value="SUA20849.1"/>
    <property type="molecule type" value="Genomic_DNA"/>
</dbReference>
<evidence type="ECO:0000313" key="5">
    <source>
        <dbReference type="EMBL" id="SUA19942.1"/>
    </source>
</evidence>
<feature type="compositionally biased region" description="Basic and acidic residues" evidence="1">
    <location>
        <begin position="19"/>
        <end position="45"/>
    </location>
</feature>
<accession>A0A1D3FRG6</accession>
<evidence type="ECO:0000313" key="6">
    <source>
        <dbReference type="EMBL" id="SUA20849.1"/>
    </source>
</evidence>
<evidence type="ECO:0000256" key="1">
    <source>
        <dbReference type="SAM" id="MobiDB-lite"/>
    </source>
</evidence>
<dbReference type="EMBL" id="FLKW01000056">
    <property type="protein sequence ID" value="SBN24642.1"/>
    <property type="molecule type" value="Genomic_DNA"/>
</dbReference>
<proteinExistence type="predicted"/>
<sequence length="45" mass="4945">MSREQRIRGARLPVPAHMQAEDAGKAREALDGRVEEVKGVDDEAV</sequence>
<organism evidence="6">
    <name type="scientific">Neisseria gonorrhoeae</name>
    <dbReference type="NCBI Taxonomy" id="485"/>
    <lineage>
        <taxon>Bacteria</taxon>
        <taxon>Pseudomonadati</taxon>
        <taxon>Pseudomonadota</taxon>
        <taxon>Betaproteobacteria</taxon>
        <taxon>Neisseriales</taxon>
        <taxon>Neisseriaceae</taxon>
        <taxon>Neisseria</taxon>
    </lineage>
</organism>
<reference evidence="2" key="1">
    <citation type="submission" date="2016-05" db="EMBL/GenBank/DDBJ databases">
        <authorList>
            <consortium name="Pathogen Informatics"/>
        </authorList>
    </citation>
    <scope>NUCLEOTIDE SEQUENCE</scope>
    <source>
        <strain evidence="2">WHO F</strain>
    </source>
</reference>
<dbReference type="Proteomes" id="UP000239837">
    <property type="component" value="Chromosome"/>
</dbReference>
<evidence type="ECO:0000313" key="2">
    <source>
        <dbReference type="EMBL" id="SBN24642.1"/>
    </source>
</evidence>
<gene>
    <name evidence="5" type="ORF">NCTC11421_00019</name>
    <name evidence="6" type="ORF">NCTC11421_00954</name>
    <name evidence="3" type="ORF">WHOF_00513</name>
    <name evidence="4" type="ORF">WHOF_01901</name>
    <name evidence="2" type="ORF">WHOF_02126</name>
</gene>
<protein>
    <submittedName>
        <fullName evidence="6">Uncharacterized protein</fullName>
    </submittedName>
</protein>
<dbReference type="EMBL" id="LT591897">
    <property type="protein sequence ID" value="SBQ22590.1"/>
    <property type="molecule type" value="Genomic_DNA"/>
</dbReference>
<evidence type="ECO:0000313" key="3">
    <source>
        <dbReference type="EMBL" id="SBQ19156.1"/>
    </source>
</evidence>
<dbReference type="AlphaFoldDB" id="A0A1D3FRG6"/>
<evidence type="ECO:0000313" key="4">
    <source>
        <dbReference type="EMBL" id="SBQ22590.1"/>
    </source>
</evidence>
<name>A0A1D3FRG6_NEIGO</name>
<reference evidence="6" key="2">
    <citation type="submission" date="2018-06" db="EMBL/GenBank/DDBJ databases">
        <authorList>
            <consortium name="Pathogen Informatics"/>
            <person name="Doyle S."/>
        </authorList>
    </citation>
    <scope>NUCLEOTIDE SEQUENCE [LARGE SCALE GENOMIC DNA]</scope>
    <source>
        <strain evidence="6">NCTC11421</strain>
    </source>
</reference>
<dbReference type="EMBL" id="UGRI01000001">
    <property type="protein sequence ID" value="SUA19942.1"/>
    <property type="molecule type" value="Genomic_DNA"/>
</dbReference>